<evidence type="ECO:0000313" key="1">
    <source>
        <dbReference type="EMBL" id="ADI00876.1"/>
    </source>
</evidence>
<dbReference type="RefSeq" id="WP_013174280.1">
    <property type="nucleotide sequence ID" value="NC_014220.1"/>
</dbReference>
<gene>
    <name evidence="1" type="ordered locus">Slip_0074</name>
</gene>
<name>D7CIL1_SYNLT</name>
<sequence>MADEIMCPECGSKNVVRIVYGVSTWELGQKAEKGRIGPGGCCISEESPGFACNDCNCAWGGEKLSGKKYEEIRRIKANIGRHCDLSSNVCVEVDLIAFRVTWNQGLYKQVRFEKPIDAASAKKFIQRLRQLRVLDWGPRYDNLGVLDGTQWSIEVEFDEVCIVKGGSNGYPKEWDGFCRLIQDVAGRPFK</sequence>
<dbReference type="KEGG" id="slp:Slip_0074"/>
<dbReference type="OrthoDB" id="4979632at2"/>
<protein>
    <submittedName>
        <fullName evidence="1">Uncharacterized protein</fullName>
    </submittedName>
</protein>
<reference evidence="2" key="1">
    <citation type="journal article" date="2010" name="Stand. Genomic Sci.">
        <title>Complete genome sequence of Syntrophothermus lipocalidus type strain (TGB-C1T).</title>
        <authorList>
            <consortium name="US DOE Joint Genome Institute (JGI-PGF)"/>
            <person name="Djao O."/>
            <person name="Zhang X."/>
            <person name="Lucas S."/>
            <person name="Lapidus A."/>
            <person name="Glavina Del Rio T."/>
            <person name="Nolan M."/>
            <person name="Tice H."/>
            <person name="Cheng J."/>
            <person name="Han C."/>
            <person name="Tapia R."/>
            <person name="Goodwin L."/>
            <person name="Pitluck S."/>
            <person name="Liolios K."/>
            <person name="Ivanova N."/>
            <person name="Mavromatis K."/>
            <person name="Mikhailova N."/>
            <person name="Ovchinnikova G."/>
            <person name="Pati A."/>
            <person name="Brambilla E."/>
            <person name="Chen A."/>
            <person name="Palaniappan K."/>
            <person name="Land M."/>
            <person name="Hauser L."/>
            <person name="Chang Y."/>
            <person name="Jeffries C."/>
            <person name="Rohde M."/>
            <person name="Sikorski J."/>
            <person name="Spring S."/>
            <person name="Goker M."/>
            <person name="Detter J."/>
            <person name="Woyke T."/>
            <person name="Bristow J."/>
            <person name="Eisen J."/>
            <person name="Markowitz V."/>
            <person name="Hugenholtz P."/>
            <person name="Kyrpides N."/>
            <person name="Klenk H."/>
        </authorList>
    </citation>
    <scope>NUCLEOTIDE SEQUENCE [LARGE SCALE GENOMIC DNA]</scope>
    <source>
        <strain evidence="2">DSM 12680 / TGB-C1</strain>
    </source>
</reference>
<proteinExistence type="predicted"/>
<accession>D7CIL1</accession>
<reference evidence="1 2" key="2">
    <citation type="journal article" date="2010" name="Stand. Genomic Sci.">
        <title>Complete genome sequence of Syntrophothermus lipocalidus type strain (TGB-C1).</title>
        <authorList>
            <person name="Djao O.D."/>
            <person name="Zhang X."/>
            <person name="Lucas S."/>
            <person name="Lapidus A."/>
            <person name="Del Rio T.G."/>
            <person name="Nolan M."/>
            <person name="Tice H."/>
            <person name="Cheng J.F."/>
            <person name="Han C."/>
            <person name="Tapia R."/>
            <person name="Goodwin L."/>
            <person name="Pitluck S."/>
            <person name="Liolios K."/>
            <person name="Ivanova N."/>
            <person name="Mavromatis K."/>
            <person name="Mikhailova N."/>
            <person name="Ovchinnikova G."/>
            <person name="Pati A."/>
            <person name="Brambilla E."/>
            <person name="Chen A."/>
            <person name="Palaniappan K."/>
            <person name="Land M."/>
            <person name="Hauser L."/>
            <person name="Chang Y.J."/>
            <person name="Jeffries C.D."/>
            <person name="Rohde M."/>
            <person name="Sikorski J."/>
            <person name="Spring S."/>
            <person name="Goker M."/>
            <person name="Detter J.C."/>
            <person name="Woyke T."/>
            <person name="Bristow J."/>
            <person name="Eisen J.A."/>
            <person name="Markowitz V."/>
            <person name="Hugenholtz P."/>
            <person name="Kyrpides N.C."/>
            <person name="Klenk H.P."/>
        </authorList>
    </citation>
    <scope>NUCLEOTIDE SEQUENCE [LARGE SCALE GENOMIC DNA]</scope>
    <source>
        <strain evidence="2">DSM 12680 / TGB-C1</strain>
    </source>
</reference>
<keyword evidence="2" id="KW-1185">Reference proteome</keyword>
<dbReference type="EMBL" id="CP002048">
    <property type="protein sequence ID" value="ADI00876.1"/>
    <property type="molecule type" value="Genomic_DNA"/>
</dbReference>
<organism evidence="1 2">
    <name type="scientific">Syntrophothermus lipocalidus (strain DSM 12680 / TGB-C1)</name>
    <dbReference type="NCBI Taxonomy" id="643648"/>
    <lineage>
        <taxon>Bacteria</taxon>
        <taxon>Bacillati</taxon>
        <taxon>Bacillota</taxon>
        <taxon>Clostridia</taxon>
        <taxon>Eubacteriales</taxon>
        <taxon>Syntrophomonadaceae</taxon>
        <taxon>Syntrophothermus</taxon>
    </lineage>
</organism>
<dbReference type="eggNOG" id="ENOG503189H">
    <property type="taxonomic scope" value="Bacteria"/>
</dbReference>
<evidence type="ECO:0000313" key="2">
    <source>
        <dbReference type="Proteomes" id="UP000000378"/>
    </source>
</evidence>
<dbReference type="Proteomes" id="UP000000378">
    <property type="component" value="Chromosome"/>
</dbReference>
<dbReference type="HOGENOM" id="CLU_1425732_0_0_9"/>
<dbReference type="AlphaFoldDB" id="D7CIL1"/>